<keyword evidence="1" id="KW-0472">Membrane</keyword>
<evidence type="ECO:0000313" key="3">
    <source>
        <dbReference type="Proteomes" id="UP000460287"/>
    </source>
</evidence>
<evidence type="ECO:0000313" key="2">
    <source>
        <dbReference type="EMBL" id="MSR90063.1"/>
    </source>
</evidence>
<evidence type="ECO:0000256" key="1">
    <source>
        <dbReference type="SAM" id="Phobius"/>
    </source>
</evidence>
<reference evidence="2 3" key="1">
    <citation type="submission" date="2019-08" db="EMBL/GenBank/DDBJ databases">
        <title>In-depth cultivation of the pig gut microbiome towards novel bacterial diversity and tailored functional studies.</title>
        <authorList>
            <person name="Wylensek D."/>
            <person name="Hitch T.C.A."/>
            <person name="Clavel T."/>
        </authorList>
    </citation>
    <scope>NUCLEOTIDE SEQUENCE [LARGE SCALE GENOMIC DNA]</scope>
    <source>
        <strain evidence="2 3">WCA-383-APC-5B</strain>
    </source>
</reference>
<dbReference type="RefSeq" id="WP_154529939.1">
    <property type="nucleotide sequence ID" value="NZ_JAQXTV010000216.1"/>
</dbReference>
<accession>A0A7X2T0P6</accession>
<feature type="transmembrane region" description="Helical" evidence="1">
    <location>
        <begin position="34"/>
        <end position="51"/>
    </location>
</feature>
<gene>
    <name evidence="2" type="ORF">FYJ33_01200</name>
</gene>
<keyword evidence="1" id="KW-0812">Transmembrane</keyword>
<protein>
    <submittedName>
        <fullName evidence="2">Holin</fullName>
    </submittedName>
</protein>
<comment type="caution">
    <text evidence="2">The sequence shown here is derived from an EMBL/GenBank/DDBJ whole genome shotgun (WGS) entry which is preliminary data.</text>
</comment>
<dbReference type="Proteomes" id="UP000460287">
    <property type="component" value="Unassembled WGS sequence"/>
</dbReference>
<dbReference type="EMBL" id="VULX01000001">
    <property type="protein sequence ID" value="MSR90063.1"/>
    <property type="molecule type" value="Genomic_DNA"/>
</dbReference>
<keyword evidence="1" id="KW-1133">Transmembrane helix</keyword>
<proteinExistence type="predicted"/>
<feature type="transmembrane region" description="Helical" evidence="1">
    <location>
        <begin position="6"/>
        <end position="25"/>
    </location>
</feature>
<keyword evidence="3" id="KW-1185">Reference proteome</keyword>
<dbReference type="Pfam" id="PF16079">
    <property type="entry name" value="Phage_holin_5_2"/>
    <property type="match status" value="1"/>
</dbReference>
<sequence length="97" mass="10670">MDLLQFVPTDLMILIPALYIIGMFLKSTPKVKDWTIPWILLALGILGAVLLRKDFSINEIIEGIICAGASVFTNQLFKQTTKGVSSASSEAKNRDNT</sequence>
<dbReference type="AlphaFoldDB" id="A0A7X2T0P6"/>
<name>A0A7X2T0P6_9CLOT</name>
<dbReference type="InterPro" id="IPR032111">
    <property type="entry name" value="Clostridium_phage_holin"/>
</dbReference>
<organism evidence="2 3">
    <name type="scientific">Inconstantimicrobium porci</name>
    <dbReference type="NCBI Taxonomy" id="2652291"/>
    <lineage>
        <taxon>Bacteria</taxon>
        <taxon>Bacillati</taxon>
        <taxon>Bacillota</taxon>
        <taxon>Clostridia</taxon>
        <taxon>Eubacteriales</taxon>
        <taxon>Clostridiaceae</taxon>
        <taxon>Inconstantimicrobium</taxon>
    </lineage>
</organism>